<gene>
    <name evidence="4" type="ORF">MAR_036638</name>
</gene>
<proteinExistence type="predicted"/>
<feature type="domain" description="PLAT" evidence="2">
    <location>
        <begin position="1179"/>
        <end position="1299"/>
    </location>
</feature>
<dbReference type="SMART" id="SM00308">
    <property type="entry name" value="LH2"/>
    <property type="match status" value="6"/>
</dbReference>
<dbReference type="SUPFAM" id="SSF49723">
    <property type="entry name" value="Lipase/lipooxygenase domain (PLAT/LH2 domain)"/>
    <property type="match status" value="20"/>
</dbReference>
<feature type="compositionally biased region" description="Basic and acidic residues" evidence="1">
    <location>
        <begin position="818"/>
        <end position="828"/>
    </location>
</feature>
<evidence type="ECO:0000259" key="3">
    <source>
        <dbReference type="SMART" id="SM00537"/>
    </source>
</evidence>
<feature type="region of interest" description="Disordered" evidence="1">
    <location>
        <begin position="2295"/>
        <end position="2354"/>
    </location>
</feature>
<feature type="compositionally biased region" description="Basic and acidic residues" evidence="1">
    <location>
        <begin position="3414"/>
        <end position="3425"/>
    </location>
</feature>
<feature type="compositionally biased region" description="Low complexity" evidence="1">
    <location>
        <begin position="830"/>
        <end position="841"/>
    </location>
</feature>
<feature type="region of interest" description="Disordered" evidence="1">
    <location>
        <begin position="792"/>
        <end position="811"/>
    </location>
</feature>
<feature type="compositionally biased region" description="Basic residues" evidence="1">
    <location>
        <begin position="1"/>
        <end position="12"/>
    </location>
</feature>
<dbReference type="Pfam" id="PF03607">
    <property type="entry name" value="DCX"/>
    <property type="match status" value="2"/>
</dbReference>
<feature type="domain" description="PLAT" evidence="2">
    <location>
        <begin position="344"/>
        <end position="460"/>
    </location>
</feature>
<dbReference type="SMART" id="SM00537">
    <property type="entry name" value="DCX"/>
    <property type="match status" value="2"/>
</dbReference>
<evidence type="ECO:0000259" key="2">
    <source>
        <dbReference type="SMART" id="SM00308"/>
    </source>
</evidence>
<dbReference type="InterPro" id="IPR001024">
    <property type="entry name" value="PLAT/LH2_dom"/>
</dbReference>
<feature type="compositionally biased region" description="Polar residues" evidence="1">
    <location>
        <begin position="3483"/>
        <end position="3492"/>
    </location>
</feature>
<dbReference type="SUPFAM" id="SSF50353">
    <property type="entry name" value="Cytokine"/>
    <property type="match status" value="1"/>
</dbReference>
<dbReference type="InterPro" id="IPR052970">
    <property type="entry name" value="Inner_ear_hair_cell_LOXHD"/>
</dbReference>
<dbReference type="EMBL" id="CP111024">
    <property type="protein sequence ID" value="WAR22969.1"/>
    <property type="molecule type" value="Genomic_DNA"/>
</dbReference>
<keyword evidence="5" id="KW-1185">Reference proteome</keyword>
<feature type="domain" description="PLAT" evidence="2">
    <location>
        <begin position="2746"/>
        <end position="2864"/>
    </location>
</feature>
<feature type="region of interest" description="Disordered" evidence="1">
    <location>
        <begin position="818"/>
        <end position="866"/>
    </location>
</feature>
<dbReference type="CDD" id="cd01756">
    <property type="entry name" value="PLAT_repeat"/>
    <property type="match status" value="1"/>
</dbReference>
<feature type="domain" description="PLAT" evidence="2">
    <location>
        <begin position="1912"/>
        <end position="2012"/>
    </location>
</feature>
<dbReference type="PANTHER" id="PTHR45901:SF7">
    <property type="entry name" value="OXYGEN-REGULATED PROTEIN 1"/>
    <property type="match status" value="1"/>
</dbReference>
<feature type="region of interest" description="Disordered" evidence="1">
    <location>
        <begin position="3339"/>
        <end position="3504"/>
    </location>
</feature>
<dbReference type="InterPro" id="IPR036572">
    <property type="entry name" value="Doublecortin_dom_sf"/>
</dbReference>
<organism evidence="4 5">
    <name type="scientific">Mya arenaria</name>
    <name type="common">Soft-shell clam</name>
    <dbReference type="NCBI Taxonomy" id="6604"/>
    <lineage>
        <taxon>Eukaryota</taxon>
        <taxon>Metazoa</taxon>
        <taxon>Spiralia</taxon>
        <taxon>Lophotrochozoa</taxon>
        <taxon>Mollusca</taxon>
        <taxon>Bivalvia</taxon>
        <taxon>Autobranchia</taxon>
        <taxon>Heteroconchia</taxon>
        <taxon>Euheterodonta</taxon>
        <taxon>Imparidentia</taxon>
        <taxon>Neoheterodontei</taxon>
        <taxon>Myida</taxon>
        <taxon>Myoidea</taxon>
        <taxon>Myidae</taxon>
        <taxon>Mya</taxon>
    </lineage>
</organism>
<feature type="compositionally biased region" description="Polar residues" evidence="1">
    <location>
        <begin position="2305"/>
        <end position="2317"/>
    </location>
</feature>
<dbReference type="Gene3D" id="2.40.180.10">
    <property type="entry name" value="Catalase core domain"/>
    <property type="match status" value="5"/>
</dbReference>
<feature type="domain" description="Doublecortin" evidence="3">
    <location>
        <begin position="225"/>
        <end position="309"/>
    </location>
</feature>
<dbReference type="Gene3D" id="3.10.20.230">
    <property type="entry name" value="Doublecortin domain"/>
    <property type="match status" value="2"/>
</dbReference>
<feature type="region of interest" description="Disordered" evidence="1">
    <location>
        <begin position="1148"/>
        <end position="1178"/>
    </location>
</feature>
<dbReference type="InterPro" id="IPR008996">
    <property type="entry name" value="IL1/FGF"/>
</dbReference>
<dbReference type="InterPro" id="IPR003533">
    <property type="entry name" value="Doublecortin_dom"/>
</dbReference>
<sequence length="3606" mass="403478">MATVQKKPRKLPKLPGKETEDDQRDQGRGRGRGRGAAGGGADVIPPGKKRELPPLKKGRGRDRDTRSMMDMGRQSPPEVTQRTSLTATNNAKTCFFYIDNDYTFPPLKMVIHPKKHKRLETVSRDLSVRMKNLPFGVRSIYTPRGQHRVHNLEDLTQDGQYVCSSNRKFARGMDVARVVSKQVWHHQRPDSGRKNLNNLLKDFEIRSAKHRAGFRPGYDLSNVYSRLPPKKTTVMKNGEPDVKHTLLLNRRTAQTFEQVLTTLSDLFQFAVMKLFTIDGTVVDGLQKMLQGPEVLVAVGKEPFINLNMDYHQQRRNRSRMSTNMGSRVSIHTRMQNRRSRLSNTKGRWVVTTRTNALPSAGTQAQVTINVYGNKGNSGAVTLGNGDGSQFGPGAVDHFEILVGNVGEIYKIRLAHDNSGDFPGWLCDEVAMRDQDTGEELLFSCRRWLARDEDDQEITRELALDSFEVEAVSLGHLKRIIIGHDGTGPGNGWFLDKVIIREPPFRTNQENVFHCGKWLDEGEDDGKIVRELRAQDEYMDDILEKRHWEFEKWKYDKDCQVVLFSVMTGKALRLNRDLSVDGIGDERDKYVIMHGKGGPYCEFRVRVQQDRTTLFESVKNSLQFLTIGADGTPGEVRGILDKEPSRRFHVYAKGAFRHKGVIMFCTSMHQAVNVVQQDMTLTGKGKRGGPQAQFRVHKVNTGGIRMFESVAHPGKFVRLKDNKIDCNGGKSEDAHFLVLRHKDKGYITLQSAGQRGLFLGMTPEGRVHTTLDTGGIKKVQSTKEVEEQALMSVRKPLSPEPEPEPSPEPEPAPAIKQYAEKEQSVHEEITESISKESTLSEEQINEPKDAIEPNESIEPNETVEEPVEMEVEEVEDGDWSIHVSSLSELVDGDVALVAYGDKGNSGPIVLGAPPGRKIFQEGNEDEFRANLLKIGKMFKIRLELIAKISTRNPQWQVKEVRMQDLNTEETLKFGINRWLFREEDDGEVMREMAVQRPGESSLPLRHYVVTVTTGKEMGAETDAPVYITAHGEFGDWGKRYLLHSNNNMKFRTGQVDVFFVEAVSLGALQRCVIGHDGTGAGEGWYLEQVTIKEDEHSPDEFVFPCNRWLDTGMEDRHIERALMVKAGLHPALPIVEEEATKEAMLANETSEIQPISDDVPVGQGENDNKTEAEPEKEPEGDYQLEIITGPESDVDSTGKVHVMLYGENGKSDQIDLHALIPTQKVFEPGNIDKFTVPQGSFGEVYKIRIGRDDSEKWSRWFLNEVRMSEPGSETPLVFSFNRWLARDMDDGDMCRELPAIRVVVGDHWAASTDANMYITLHGSHGDSGKRLLHKSVSNRVKFQRGQTLEQLSLCHDGRGHGAGVFVEKVVVTERSEEKSHMRHVFPCGRWLDTHEDDCQTERMLRMIDVIDTKKQPSTKEKKKSSGSWTVTVKTSEGERTATTGKVLITVYGTSGHTEALLLSSPDPGTLAFTSGAESEFHISTGQVGRVTKIRLEHDNSGSQPDWRLDYVRMYDEDSSEELMFYADRWLALDKDDGSICRELPAVRKGTPSLPGRWHIQQVSVSEGVRSPTQHMFYCHQWLLPSDTHVTEFLLSEVCPSTNLVEAVESISRGLERPVHTKGRWLVLASTGTQPDAGTQGQVTLVLCGLMGESQPVCINSKEELKPGSIVKAEVKAADIGLIFKVRLSFQDRQLGSSWYFAKMKLKDQDTGEEFIVEHNDLIESTNENTEGVAEIALPRPDIAPLKDQIYIVSVKTGNVPRAETEADVFCNLIDGEWNIHVTTASAGHLPKLQGGEKAGEVSVVVYGTDGVRGPLELTHPDTDSPVVLLAPGKTDIYHNIELTGVGEIEKIRVSSGYEGDTEALWIIDKVVLEDVSSGEQLVFDFSQWVGQVGGDIRKEVPLVTRDKPTHRVIPYFVEVHTSEEEMNASTNANVFITLYGSHADSGRRHLIHSKSKQKRFQSGQVDQFEIEAVDLGDLEKIVVAKGPGKPWLLEKIVVKKGEFEAEEQIFMFGGWIGDKESQGSEVEETLKLTATIPSHVAIPIKDAPHLEPTGRWSIEVVTGGRRGPDGALDPVVVFCGQDGETPHLHLTPTSTDTFQIGLTDTFKVKYTEKVGELRKVRFGFADQSVNKAWYIRKVKFEDEDSGDVFWAEVNDWVAIDNKLDGCREVAVPWPAVIVQQVMEYKLSVHLGQVNPDSWENEVYVCLIGDQGSTGRRLLKHSETNTEKFRDRQVDVFLLEAVNIGDLVKLLIGHNNMEKGGGWFLERVVVHESVEDTEQVLFMCNKWLDAGEDDGQVERTLFPSDEPVTNGNQNNNTTPLPEEVREPSPAKVESPVPSPEAPAVEEEQPTSQPHGIKYNITMTTGGEVGLDDGQLITMVMYGDRGHSSPKVMGNDQEHNFKPGSTDTFDVYVEEDIGDMYKVRLGFHEEETHPNWYTDIKNSPTWFLEKYEVSVYTSEQSKPNIEANMYLQIFGECGDTGFRKFMASKTHTNKFEPGNRDVFEVGAVDLGKLTQLKLRHDGSGPGSGWQLDKVVVRETEETTIRYVFKYDRYVDEGGVDMGVEQTLALSQILVSDEEKDDKPAEQQAEQQVEQPAGYHWIVETVTEDYSTAETSQPVEMVVYQSDGQHQTFVIGDADDFKFKPGATDTFDIRLIEELGDLYKVRIGYHGVAMDTDWYKSPEQAPTWCLKQLKLQDKEHSRVYEVTQTTWLQMDEQTDFWREQPFPLPNGAMPFYDKRFDQMQKTVTTYQYHVELHTSTQSRAGTGARVFLSIHGNHGDTGFRRLMTAPSTGRTFEPGNCDIFEMSAVDLGDLSMVSLMHDGGVERSGWFLDKVIVRETGESTTKYVFSCDKWQDIEEGEKVVTMEIPLTEVVEDKEEKSLSGAPWSIWVVTGGDVAEELEFPVELVLYGDSGHSQPVIIGGSEGATFNKGQVDAFELKLKDETAGVEYEVEGSVSVQTEKHTDFWRELPVINTGKHFSVYKYEVCVHTQDGSAASEDSIVSVQLYGERGDSGPRRLMASKTHEHRFQTSQADMFEIPAVDLGKLTKVKVNQVGSRSGWLIEKVTVKESTESLSLFVFACGHGLEGVGGQGSEVILPLTEVVEIQPEQEKEVVEPKTYQVVDWLVRVVTSEEMDSGTDSNVILDPEAIGQIRKIRLEHDNSGKPWQVEKVVLVRRIDDTHLVFTINKWLTLERPGFDIAVEVAVSGSDWPEIPVREYVVQTQTGDGFGSGTEASVYVNIVGTLGDTGKRFLVHHLEEEEEKKFQSGAMDTFLVRAVDIGRLVQVVIGHDGKGPGSGWFLKNVNVREALDAQDKYIFTCEKWLHDEKDDCQTERILTLDYINKGSKSEKGSPEPAGLVEVMDESPDGRNRTINGENDTGKTDDGGDLESGDGVDNRISDVAKDSVPNIESEEDEKTDDIENSHDKERKVSARSPGMSTEQQKDDNDVNEEKKERSDLQQQKVDDKEDLSKEEEETMKDGGEKDLNDETINGEQSVNKPEGEYNTEPVNELKEEAGDIGARAKTVSREGKVPNLGQFLGKALNLGQFLGKALNLGQFLGKALNQGLFLGKVSNLGQILGKAKIQMLFPGKAQGQGLYLGKANCSPDDKTDE</sequence>
<evidence type="ECO:0000313" key="5">
    <source>
        <dbReference type="Proteomes" id="UP001164746"/>
    </source>
</evidence>
<dbReference type="InterPro" id="IPR036392">
    <property type="entry name" value="PLAT/LH2_dom_sf"/>
</dbReference>
<evidence type="ECO:0000256" key="1">
    <source>
        <dbReference type="SAM" id="MobiDB-lite"/>
    </source>
</evidence>
<feature type="compositionally biased region" description="Basic and acidic residues" evidence="1">
    <location>
        <begin position="1165"/>
        <end position="1178"/>
    </location>
</feature>
<dbReference type="Pfam" id="PF01477">
    <property type="entry name" value="PLAT"/>
    <property type="match status" value="15"/>
</dbReference>
<feature type="region of interest" description="Disordered" evidence="1">
    <location>
        <begin position="1413"/>
        <end position="1434"/>
    </location>
</feature>
<name>A0ABY7FQ11_MYAAR</name>
<feature type="compositionally biased region" description="Basic and acidic residues" evidence="1">
    <location>
        <begin position="3389"/>
        <end position="3398"/>
    </location>
</feature>
<dbReference type="SUPFAM" id="SSF89837">
    <property type="entry name" value="Doublecortin (DC)"/>
    <property type="match status" value="2"/>
</dbReference>
<reference evidence="4" key="1">
    <citation type="submission" date="2022-11" db="EMBL/GenBank/DDBJ databases">
        <title>Centuries of genome instability and evolution in soft-shell clam transmissible cancer (bioRxiv).</title>
        <authorList>
            <person name="Hart S.F.M."/>
            <person name="Yonemitsu M.A."/>
            <person name="Giersch R.M."/>
            <person name="Beal B.F."/>
            <person name="Arriagada G."/>
            <person name="Davis B.W."/>
            <person name="Ostrander E.A."/>
            <person name="Goff S.P."/>
            <person name="Metzger M.J."/>
        </authorList>
    </citation>
    <scope>NUCLEOTIDE SEQUENCE</scope>
    <source>
        <strain evidence="4">MELC-2E11</strain>
        <tissue evidence="4">Siphon/mantle</tissue>
    </source>
</reference>
<evidence type="ECO:0000313" key="4">
    <source>
        <dbReference type="EMBL" id="WAR22969.1"/>
    </source>
</evidence>
<feature type="compositionally biased region" description="Basic and acidic residues" evidence="1">
    <location>
        <begin position="3436"/>
        <end position="3464"/>
    </location>
</feature>
<dbReference type="PANTHER" id="PTHR45901">
    <property type="entry name" value="PROTEIN CBG12474"/>
    <property type="match status" value="1"/>
</dbReference>
<dbReference type="Proteomes" id="UP001164746">
    <property type="component" value="Chromosome 13"/>
</dbReference>
<feature type="domain" description="PLAT" evidence="2">
    <location>
        <begin position="3212"/>
        <end position="3335"/>
    </location>
</feature>
<feature type="compositionally biased region" description="Basic and acidic residues" evidence="1">
    <location>
        <begin position="3472"/>
        <end position="3481"/>
    </location>
</feature>
<dbReference type="Gene3D" id="2.60.60.20">
    <property type="entry name" value="PLAT/LH2 domain"/>
    <property type="match status" value="14"/>
</dbReference>
<feature type="region of interest" description="Disordered" evidence="1">
    <location>
        <begin position="1"/>
        <end position="82"/>
    </location>
</feature>
<accession>A0ABY7FQ11</accession>
<protein>
    <submittedName>
        <fullName evidence="4">LOXH1-like protein</fullName>
    </submittedName>
</protein>
<feature type="domain" description="PLAT" evidence="2">
    <location>
        <begin position="1425"/>
        <end position="1545"/>
    </location>
</feature>
<feature type="domain" description="Doublecortin" evidence="3">
    <location>
        <begin position="87"/>
        <end position="175"/>
    </location>
</feature>